<name>A0A2H9T4L0_9ZZZZ</name>
<feature type="region of interest" description="Disordered" evidence="1">
    <location>
        <begin position="232"/>
        <end position="274"/>
    </location>
</feature>
<gene>
    <name evidence="2" type="ORF">CI610_02916</name>
</gene>
<dbReference type="EMBL" id="NSIT01000248">
    <property type="protein sequence ID" value="PJE78156.1"/>
    <property type="molecule type" value="Genomic_DNA"/>
</dbReference>
<comment type="caution">
    <text evidence="2">The sequence shown here is derived from an EMBL/GenBank/DDBJ whole genome shotgun (WGS) entry which is preliminary data.</text>
</comment>
<organism evidence="2">
    <name type="scientific">invertebrate metagenome</name>
    <dbReference type="NCBI Taxonomy" id="1711999"/>
    <lineage>
        <taxon>unclassified sequences</taxon>
        <taxon>metagenomes</taxon>
        <taxon>organismal metagenomes</taxon>
    </lineage>
</organism>
<dbReference type="AlphaFoldDB" id="A0A2H9T4L0"/>
<sequence>MATLLFYKKPALLNRELHKTLRFKASSDYSFTEHINSVPLTGIEFFEASRDMPVLFSKDEKGDFLPLALLSLLKDGHRQLGESGSWTDTYVPAFVRRYPFALTDDGNVCLDEEAPHFSHKEGELLFNEEGNNSETLTAIVNFLNHYDQQYKNTRAFCAACKEQALFTPFNLQVMLGKKKPLRLEGLFAIDEKKLTVLPEDKVSGWFRSGWLAWSYAHLHSLGALNRLVKRQRQESPSEEEITDEIKPLEQPVKKTAPDANKTEGVSSQLEEEPV</sequence>
<dbReference type="Pfam" id="PF07277">
    <property type="entry name" value="SapC"/>
    <property type="match status" value="1"/>
</dbReference>
<accession>A0A2H9T4L0</accession>
<dbReference type="InterPro" id="IPR010836">
    <property type="entry name" value="SapC"/>
</dbReference>
<reference evidence="2" key="1">
    <citation type="journal article" date="2017" name="Appl. Environ. Microbiol.">
        <title>Molecular characterization of an Endozoicomonas-like organism causing infection in king scallop Pecten maximus L.</title>
        <authorList>
            <person name="Cano I."/>
            <person name="van Aerle R."/>
            <person name="Ross S."/>
            <person name="Verner-Jeffreys D.W."/>
            <person name="Paley R.K."/>
            <person name="Rimmer G."/>
            <person name="Ryder D."/>
            <person name="Hooper P."/>
            <person name="Stone D."/>
            <person name="Feist S.W."/>
        </authorList>
    </citation>
    <scope>NUCLEOTIDE SEQUENCE</scope>
</reference>
<proteinExistence type="predicted"/>
<feature type="compositionally biased region" description="Basic and acidic residues" evidence="1">
    <location>
        <begin position="243"/>
        <end position="256"/>
    </location>
</feature>
<evidence type="ECO:0000256" key="1">
    <source>
        <dbReference type="SAM" id="MobiDB-lite"/>
    </source>
</evidence>
<evidence type="ECO:0000313" key="2">
    <source>
        <dbReference type="EMBL" id="PJE78156.1"/>
    </source>
</evidence>
<protein>
    <recommendedName>
        <fullName evidence="3">SapC family protein</fullName>
    </recommendedName>
</protein>
<evidence type="ECO:0008006" key="3">
    <source>
        <dbReference type="Google" id="ProtNLM"/>
    </source>
</evidence>